<keyword evidence="4" id="KW-0539">Nucleus</keyword>
<feature type="domain" description="Mif2/CENP-C cupin" evidence="8">
    <location>
        <begin position="243"/>
        <end position="328"/>
    </location>
</feature>
<dbReference type="FunFam" id="2.60.120.10:FF:000033">
    <property type="entry name" value="Centromere protein C 1"/>
    <property type="match status" value="1"/>
</dbReference>
<feature type="compositionally biased region" description="Basic residues" evidence="7">
    <location>
        <begin position="170"/>
        <end position="184"/>
    </location>
</feature>
<dbReference type="GO" id="GO:0051315">
    <property type="term" value="P:attachment of mitotic spindle microtubules to kinetochore"/>
    <property type="evidence" value="ECO:0007669"/>
    <property type="project" value="TreeGrafter"/>
</dbReference>
<reference evidence="9" key="1">
    <citation type="journal article" date="2019" name="G3 (Bethesda)">
        <title>Genome Assemblies of Two Rare Opportunistic Yeast Pathogens: Diutina rugosa (syn. Candida rugosa) and Trichomonascus ciferrii (syn. Candida ciferrii).</title>
        <authorList>
            <person name="Mixao V."/>
            <person name="Saus E."/>
            <person name="Hansen A.P."/>
            <person name="Lass-Florl C."/>
            <person name="Gabaldon T."/>
        </authorList>
    </citation>
    <scope>NUCLEOTIDE SEQUENCE</scope>
    <source>
        <strain evidence="9">CBS 4856</strain>
    </source>
</reference>
<feature type="compositionally biased region" description="Basic and acidic residues" evidence="7">
    <location>
        <begin position="148"/>
        <end position="169"/>
    </location>
</feature>
<dbReference type="InterPro" id="IPR025974">
    <property type="entry name" value="Mif2/CENP-C_cupin"/>
</dbReference>
<evidence type="ECO:0000256" key="2">
    <source>
        <dbReference type="ARBA" id="ARBA00010291"/>
    </source>
</evidence>
<dbReference type="GO" id="GO:0051382">
    <property type="term" value="P:kinetochore assembly"/>
    <property type="evidence" value="ECO:0007669"/>
    <property type="project" value="InterPro"/>
</dbReference>
<dbReference type="PANTHER" id="PTHR16684">
    <property type="entry name" value="CENTROMERE PROTEIN C"/>
    <property type="match status" value="1"/>
</dbReference>
<dbReference type="CDD" id="cd06993">
    <property type="entry name" value="cupin_CENP-C_C"/>
    <property type="match status" value="1"/>
</dbReference>
<dbReference type="Pfam" id="PF11699">
    <property type="entry name" value="CENP-C_C"/>
    <property type="match status" value="1"/>
</dbReference>
<dbReference type="InterPro" id="IPR028386">
    <property type="entry name" value="CENP-C/Mif2/cnp3"/>
</dbReference>
<evidence type="ECO:0000256" key="3">
    <source>
        <dbReference type="ARBA" id="ARBA00023125"/>
    </source>
</evidence>
<feature type="compositionally biased region" description="Acidic residues" evidence="7">
    <location>
        <begin position="189"/>
        <end position="199"/>
    </location>
</feature>
<dbReference type="VEuPathDB" id="FungiDB:TRICI_001463"/>
<dbReference type="GO" id="GO:0005634">
    <property type="term" value="C:nucleus"/>
    <property type="evidence" value="ECO:0007669"/>
    <property type="project" value="UniProtKB-SubCell"/>
</dbReference>
<dbReference type="AlphaFoldDB" id="A0A642V985"/>
<feature type="region of interest" description="Disordered" evidence="7">
    <location>
        <begin position="148"/>
        <end position="202"/>
    </location>
</feature>
<evidence type="ECO:0000256" key="4">
    <source>
        <dbReference type="ARBA" id="ARBA00023242"/>
    </source>
</evidence>
<evidence type="ECO:0000256" key="1">
    <source>
        <dbReference type="ARBA" id="ARBA00004123"/>
    </source>
</evidence>
<proteinExistence type="inferred from homology"/>
<comment type="function">
    <text evidence="5">Component of the kinetochore, a multiprotein complex that assembles on centromeric DNA and attaches chromosomes to spindle microtubules, mediating chromosome segregation and sister chromatid segregation during meiosis and mitosis. Component of the inner kinetochore constitutive centromere-associated network (CCAN), which serves as a structural platform for outer kinetochore assembly.</text>
</comment>
<dbReference type="InterPro" id="IPR014710">
    <property type="entry name" value="RmlC-like_jellyroll"/>
</dbReference>
<evidence type="ECO:0000256" key="6">
    <source>
        <dbReference type="ARBA" id="ARBA00075033"/>
    </source>
</evidence>
<dbReference type="SUPFAM" id="SSF51182">
    <property type="entry name" value="RmlC-like cupins"/>
    <property type="match status" value="1"/>
</dbReference>
<evidence type="ECO:0000313" key="9">
    <source>
        <dbReference type="EMBL" id="KAA8916388.1"/>
    </source>
</evidence>
<gene>
    <name evidence="9" type="ORF">TRICI_001463</name>
</gene>
<dbReference type="GO" id="GO:0019237">
    <property type="term" value="F:centromeric DNA binding"/>
    <property type="evidence" value="ECO:0007669"/>
    <property type="project" value="InterPro"/>
</dbReference>
<dbReference type="GO" id="GO:0000776">
    <property type="term" value="C:kinetochore"/>
    <property type="evidence" value="ECO:0007669"/>
    <property type="project" value="InterPro"/>
</dbReference>
<dbReference type="InterPro" id="IPR011051">
    <property type="entry name" value="RmlC_Cupin_sf"/>
</dbReference>
<evidence type="ECO:0000259" key="8">
    <source>
        <dbReference type="Pfam" id="PF11699"/>
    </source>
</evidence>
<accession>A0A642V985</accession>
<comment type="subcellular location">
    <subcellularLocation>
        <location evidence="1">Nucleus</location>
    </subcellularLocation>
</comment>
<feature type="compositionally biased region" description="Low complexity" evidence="7">
    <location>
        <begin position="76"/>
        <end position="118"/>
    </location>
</feature>
<comment type="similarity">
    <text evidence="2">Belongs to the CENP-C/MIF2 family.</text>
</comment>
<keyword evidence="3" id="KW-0238">DNA-binding</keyword>
<comment type="caution">
    <text evidence="9">The sequence shown here is derived from an EMBL/GenBank/DDBJ whole genome shotgun (WGS) entry which is preliminary data.</text>
</comment>
<sequence length="346" mass="39322">MAMEDDDALVREPSPEMSDEEEADMEVDTPPRKSHSRSEPPQESEEEEEEEDEDEETSRKPAPKSRNTAAAPSPRAQKQSPVAKKKAAPSPQKKTAAAKAKPKVSASAAKKTAAAKTPDVQAPRRSSRRKIPPLAFWRNEKIVYELDHEHHRPQIKDIVFHEEKPEERPARKRATKKSAKRAKRQKLDEESEESDQDVPEWEKNDYVETEVFEYPDTDERTKRLVAWAPGHEPFRDIKNSSYRLATLYDRDSGFSAAGVISLQPNGQKPMKPSKQNSYIFFVIKGRVEVNVSDATFTLRKGGSFEVPRGNYYSITNVHPGETRLFFTQSTDTLVNQELEAAMEEDE</sequence>
<dbReference type="EMBL" id="SWFS01000103">
    <property type="protein sequence ID" value="KAA8916388.1"/>
    <property type="molecule type" value="Genomic_DNA"/>
</dbReference>
<feature type="compositionally biased region" description="Acidic residues" evidence="7">
    <location>
        <begin position="17"/>
        <end position="27"/>
    </location>
</feature>
<organism evidence="9 10">
    <name type="scientific">Trichomonascus ciferrii</name>
    <dbReference type="NCBI Taxonomy" id="44093"/>
    <lineage>
        <taxon>Eukaryota</taxon>
        <taxon>Fungi</taxon>
        <taxon>Dikarya</taxon>
        <taxon>Ascomycota</taxon>
        <taxon>Saccharomycotina</taxon>
        <taxon>Dipodascomycetes</taxon>
        <taxon>Dipodascales</taxon>
        <taxon>Trichomonascaceae</taxon>
        <taxon>Trichomonascus</taxon>
        <taxon>Trichomonascus ciferrii complex</taxon>
    </lineage>
</organism>
<protein>
    <recommendedName>
        <fullName evidence="6">CENP-C homolog</fullName>
    </recommendedName>
</protein>
<dbReference type="GO" id="GO:0051455">
    <property type="term" value="P:spindle attachment to meiosis I kinetochore"/>
    <property type="evidence" value="ECO:0007669"/>
    <property type="project" value="TreeGrafter"/>
</dbReference>
<feature type="region of interest" description="Disordered" evidence="7">
    <location>
        <begin position="1"/>
        <end position="134"/>
    </location>
</feature>
<dbReference type="Gene3D" id="2.60.120.10">
    <property type="entry name" value="Jelly Rolls"/>
    <property type="match status" value="1"/>
</dbReference>
<feature type="compositionally biased region" description="Acidic residues" evidence="7">
    <location>
        <begin position="42"/>
        <end position="56"/>
    </location>
</feature>
<keyword evidence="10" id="KW-1185">Reference proteome</keyword>
<dbReference type="OrthoDB" id="1939643at2759"/>
<name>A0A642V985_9ASCO</name>
<dbReference type="Proteomes" id="UP000761534">
    <property type="component" value="Unassembled WGS sequence"/>
</dbReference>
<evidence type="ECO:0000256" key="7">
    <source>
        <dbReference type="SAM" id="MobiDB-lite"/>
    </source>
</evidence>
<evidence type="ECO:0000313" key="10">
    <source>
        <dbReference type="Proteomes" id="UP000761534"/>
    </source>
</evidence>
<dbReference type="PANTHER" id="PTHR16684:SF11">
    <property type="entry name" value="CENTROMERE PROTEIN C"/>
    <property type="match status" value="1"/>
</dbReference>
<evidence type="ECO:0000256" key="5">
    <source>
        <dbReference type="ARBA" id="ARBA00057947"/>
    </source>
</evidence>